<keyword evidence="4" id="KW-0106">Calcium</keyword>
<reference evidence="6 7" key="1">
    <citation type="submission" date="2022-06" db="EMBL/GenBank/DDBJ databases">
        <title>Haloarcula sp. a new haloarchaeum isolate from saline soil.</title>
        <authorList>
            <person name="Strakova D."/>
            <person name="Galisteo C."/>
            <person name="Sanchez-Porro C."/>
            <person name="Ventosa A."/>
        </authorList>
    </citation>
    <scope>NUCLEOTIDE SEQUENCE [LARGE SCALE GENOMIC DNA]</scope>
    <source>
        <strain evidence="6 7">JCM 15760</strain>
    </source>
</reference>
<protein>
    <recommendedName>
        <fullName evidence="8">Calcium-binding protein</fullName>
    </recommendedName>
</protein>
<feature type="compositionally biased region" description="Basic and acidic residues" evidence="5">
    <location>
        <begin position="737"/>
        <end position="748"/>
    </location>
</feature>
<evidence type="ECO:0000256" key="5">
    <source>
        <dbReference type="SAM" id="MobiDB-lite"/>
    </source>
</evidence>
<sequence length="1285" mass="140081">MNDTDGDGLPNSYERSVTQTDPTQADSNGDSVIDGLEDWDSDGLVAYAEFREGTNPRDNDTDGDGLSDGFENPIEGLDPANLDTDKDGVTDDKEDLDGDGLTTENESRCNTSVRQPDTDNDSVSDGNEVNKFGTDPRTQTSDNDTLTDGEEIQIGTDPNQADSDDNGIRDGQEDFDDDELITRTELDAGLNPFEADTDGDGLPDGFEEPIGALNATHNDTDGDGTLDGTEDIDGDGFTNRAELDNGTLLSFNDTDGDGLTDTEEIKHYETDPLVIDTDNDTVSDGLEIKRGTDPLSRDADGDGTPDRNEIVTTTLSPESSNATVEIRGTMGVSQDVSVETLSSDVNETNRTAGPILHVRNQTSFESATVTMPINSSIPESDLQRVTMLKWNGSTSQPYQPINSTVDAENRTISATVQNFSFFVPALSASIQGEFVAADSIAPKTPLSRSNLTSFDCSGECHWDSTPASPVIFDNDAPVSYDETELRLVAGTEDQNSDKNPCYEEGPPTSGEILQNISIENGSTNGNQTFCIRPMSLPGPQQSPNTGRQYRVRFRPQSQLKANTGGARKGSASGNLIQSNTVSERNTTNAILEFRQSDSEKLELYHKSEPMGTNPSLTAEISAVNSDWTRKLQLDTNGKNTRSIDLESLPGDQFRISVEAHNVEASFRTRVYADSDDDSLYDYIERQEIIAMFHGFHLVDLDPYDADTDGDGVNDAQEVSYGPLGVADRMTITSFHSDLSDRDTDHDGLSDGTEFETRTIQVGPGAVAGTNSPRGASMDNQAQSKRIKSSPLDADTDNDGLWDGREQNLGLNPSKASSGDPRVRQSEALIESFTPRQRRVIGFTSTYGRVDIDDGSADFDFVIDDSASSPQDKLVFTALDGSDRTDTWLGNEREVTEGTDPLDPDSDDDGLTDGQEVKGLTQQTSTWRTTAIVEDSDLSFGTDPRHPDTDGDGYWDGWIGVYGVGHTDNVVLYREHLNTGNGIEGDEIVSEQAGYHDTWEAASPSGTDIDGDALDEHSNLHIGELHWLTVDKSQSGNPTSSSITPSPTLSVEVDYDDDVDPVMINAVKGAGNNYKMYDVNVKYHIDDKLTHDDLTHASGSWWTDFDNEYPPTTRDDADEIQENYHDDTENKVYLYLTPSGGDGLGPIPDWTAVGGVASSDGDGQWGRDFGIVIFQDDAEDANRLPLRKTIMHETGHIIGAGRNDDGLSEVYSGNRGSDSTLENTIIENPETDYSYSEVQWSIMSSGFSEPVRYNPYGGYTIHLKFSIEELLTVEFHRAVRETHEYK</sequence>
<evidence type="ECO:0000313" key="7">
    <source>
        <dbReference type="Proteomes" id="UP001248536"/>
    </source>
</evidence>
<dbReference type="Pfam" id="PF18884">
    <property type="entry name" value="TSP3_bac"/>
    <property type="match status" value="11"/>
</dbReference>
<dbReference type="RefSeq" id="WP_193363470.1">
    <property type="nucleotide sequence ID" value="NZ_BAABDY010000005.1"/>
</dbReference>
<gene>
    <name evidence="6" type="ORF">NC662_19075</name>
</gene>
<comment type="subcellular location">
    <subcellularLocation>
        <location evidence="1">Secreted</location>
    </subcellularLocation>
</comment>
<evidence type="ECO:0008006" key="8">
    <source>
        <dbReference type="Google" id="ProtNLM"/>
    </source>
</evidence>
<dbReference type="PANTHER" id="PTHR37467">
    <property type="entry name" value="EXPORTED CALCIUM-BINDING GLYCOPROTEIN-RELATED"/>
    <property type="match status" value="1"/>
</dbReference>
<feature type="compositionally biased region" description="Basic and acidic residues" evidence="5">
    <location>
        <begin position="49"/>
        <end position="60"/>
    </location>
</feature>
<feature type="region of interest" description="Disordered" evidence="5">
    <location>
        <begin position="736"/>
        <end position="822"/>
    </location>
</feature>
<feature type="compositionally biased region" description="Polar residues" evidence="5">
    <location>
        <begin position="102"/>
        <end position="127"/>
    </location>
</feature>
<evidence type="ECO:0000256" key="2">
    <source>
        <dbReference type="ARBA" id="ARBA00022525"/>
    </source>
</evidence>
<proteinExistence type="predicted"/>
<dbReference type="InterPro" id="IPR053180">
    <property type="entry name" value="Ca-binding_acidic-repeat"/>
</dbReference>
<feature type="compositionally biased region" description="Polar residues" evidence="5">
    <location>
        <begin position="768"/>
        <end position="783"/>
    </location>
</feature>
<keyword evidence="7" id="KW-1185">Reference proteome</keyword>
<feature type="region of interest" description="Disordered" evidence="5">
    <location>
        <begin position="1"/>
        <end position="174"/>
    </location>
</feature>
<dbReference type="Gene3D" id="4.10.1080.10">
    <property type="entry name" value="TSP type-3 repeat"/>
    <property type="match status" value="1"/>
</dbReference>
<dbReference type="EMBL" id="JAMQCP010000005">
    <property type="protein sequence ID" value="MDS0255810.1"/>
    <property type="molecule type" value="Genomic_DNA"/>
</dbReference>
<feature type="region of interest" description="Disordered" evidence="5">
    <location>
        <begin position="489"/>
        <end position="508"/>
    </location>
</feature>
<feature type="compositionally biased region" description="Polar residues" evidence="5">
    <location>
        <begin position="13"/>
        <end position="30"/>
    </location>
</feature>
<keyword evidence="3" id="KW-0732">Signal</keyword>
<dbReference type="PANTHER" id="PTHR37467:SF1">
    <property type="entry name" value="EXPORTED CALCIUM-BINDING GLYCOPROTEIN"/>
    <property type="match status" value="1"/>
</dbReference>
<evidence type="ECO:0000256" key="4">
    <source>
        <dbReference type="ARBA" id="ARBA00022837"/>
    </source>
</evidence>
<dbReference type="InterPro" id="IPR028974">
    <property type="entry name" value="TSP_type-3_rpt"/>
</dbReference>
<evidence type="ECO:0000313" key="6">
    <source>
        <dbReference type="EMBL" id="MDS0255810.1"/>
    </source>
</evidence>
<feature type="compositionally biased region" description="Basic and acidic residues" evidence="5">
    <location>
        <begin position="886"/>
        <end position="895"/>
    </location>
</feature>
<feature type="compositionally biased region" description="Acidic residues" evidence="5">
    <location>
        <begin position="899"/>
        <end position="910"/>
    </location>
</feature>
<dbReference type="Proteomes" id="UP001248536">
    <property type="component" value="Unassembled WGS sequence"/>
</dbReference>
<evidence type="ECO:0000256" key="1">
    <source>
        <dbReference type="ARBA" id="ARBA00004613"/>
    </source>
</evidence>
<feature type="region of interest" description="Disordered" evidence="5">
    <location>
        <begin position="286"/>
        <end position="307"/>
    </location>
</feature>
<comment type="caution">
    <text evidence="6">The sequence shown here is derived from an EMBL/GenBank/DDBJ whole genome shotgun (WGS) entry which is preliminary data.</text>
</comment>
<keyword evidence="2" id="KW-0964">Secreted</keyword>
<organism evidence="6 7">
    <name type="scientific">Haloarcula argentinensis</name>
    <dbReference type="NCBI Taxonomy" id="43776"/>
    <lineage>
        <taxon>Archaea</taxon>
        <taxon>Methanobacteriati</taxon>
        <taxon>Methanobacteriota</taxon>
        <taxon>Stenosarchaea group</taxon>
        <taxon>Halobacteria</taxon>
        <taxon>Halobacteriales</taxon>
        <taxon>Haloarculaceae</taxon>
        <taxon>Haloarcula</taxon>
    </lineage>
</organism>
<name>A0ABU2F6N3_HALAR</name>
<feature type="region of interest" description="Disordered" evidence="5">
    <location>
        <begin position="886"/>
        <end position="915"/>
    </location>
</feature>
<dbReference type="InterPro" id="IPR059100">
    <property type="entry name" value="TSP3_bac"/>
</dbReference>
<accession>A0ABU2F6N3</accession>
<evidence type="ECO:0000256" key="3">
    <source>
        <dbReference type="ARBA" id="ARBA00022729"/>
    </source>
</evidence>